<keyword evidence="3" id="KW-1185">Reference proteome</keyword>
<dbReference type="EMBL" id="CM001223">
    <property type="protein sequence ID" value="AES78646.1"/>
    <property type="molecule type" value="Genomic_DNA"/>
</dbReference>
<dbReference type="Proteomes" id="UP000002051">
    <property type="component" value="Unassembled WGS sequence"/>
</dbReference>
<evidence type="ECO:0000313" key="3">
    <source>
        <dbReference type="Proteomes" id="UP000002051"/>
    </source>
</evidence>
<dbReference type="AlphaFoldDB" id="G7KS33"/>
<dbReference type="EnsemblPlants" id="AES78646">
    <property type="protein sequence ID" value="AES78646"/>
    <property type="gene ID" value="MTR_7g037580"/>
</dbReference>
<name>G7KS33_MEDTR</name>
<sequence>MERAFTRLCKLKGRKNQEKSKRPRIAAILSYKVRVGLAFNNLKSLILKIGFNML</sequence>
<reference evidence="2" key="3">
    <citation type="submission" date="2015-04" db="UniProtKB">
        <authorList>
            <consortium name="EnsemblPlants"/>
        </authorList>
    </citation>
    <scope>IDENTIFICATION</scope>
    <source>
        <strain evidence="2">cv. Jemalong A17</strain>
    </source>
</reference>
<reference evidence="1 3" key="2">
    <citation type="journal article" date="2014" name="BMC Genomics">
        <title>An improved genome release (version Mt4.0) for the model legume Medicago truncatula.</title>
        <authorList>
            <person name="Tang H."/>
            <person name="Krishnakumar V."/>
            <person name="Bidwell S."/>
            <person name="Rosen B."/>
            <person name="Chan A."/>
            <person name="Zhou S."/>
            <person name="Gentzbittel L."/>
            <person name="Childs K.L."/>
            <person name="Yandell M."/>
            <person name="Gundlach H."/>
            <person name="Mayer K.F."/>
            <person name="Schwartz D.C."/>
            <person name="Town C.D."/>
        </authorList>
    </citation>
    <scope>GENOME REANNOTATION</scope>
    <source>
        <strain evidence="2 3">cv. Jemalong A17</strain>
    </source>
</reference>
<dbReference type="HOGENOM" id="CLU_3053439_0_0_1"/>
<proteinExistence type="predicted"/>
<organism evidence="1 3">
    <name type="scientific">Medicago truncatula</name>
    <name type="common">Barrel medic</name>
    <name type="synonym">Medicago tribuloides</name>
    <dbReference type="NCBI Taxonomy" id="3880"/>
    <lineage>
        <taxon>Eukaryota</taxon>
        <taxon>Viridiplantae</taxon>
        <taxon>Streptophyta</taxon>
        <taxon>Embryophyta</taxon>
        <taxon>Tracheophyta</taxon>
        <taxon>Spermatophyta</taxon>
        <taxon>Magnoliopsida</taxon>
        <taxon>eudicotyledons</taxon>
        <taxon>Gunneridae</taxon>
        <taxon>Pentapetalae</taxon>
        <taxon>rosids</taxon>
        <taxon>fabids</taxon>
        <taxon>Fabales</taxon>
        <taxon>Fabaceae</taxon>
        <taxon>Papilionoideae</taxon>
        <taxon>50 kb inversion clade</taxon>
        <taxon>NPAAA clade</taxon>
        <taxon>Hologalegina</taxon>
        <taxon>IRL clade</taxon>
        <taxon>Trifolieae</taxon>
        <taxon>Medicago</taxon>
    </lineage>
</organism>
<protein>
    <submittedName>
        <fullName evidence="1 2">Uncharacterized protein</fullName>
    </submittedName>
</protein>
<accession>G7KS33</accession>
<gene>
    <name evidence="1" type="ordered locus">MTR_7g037580</name>
</gene>
<dbReference type="PaxDb" id="3880-AES78646"/>
<evidence type="ECO:0000313" key="1">
    <source>
        <dbReference type="EMBL" id="AES78646.1"/>
    </source>
</evidence>
<reference evidence="1 3" key="1">
    <citation type="journal article" date="2011" name="Nature">
        <title>The Medicago genome provides insight into the evolution of rhizobial symbioses.</title>
        <authorList>
            <person name="Young N.D."/>
            <person name="Debelle F."/>
            <person name="Oldroyd G.E."/>
            <person name="Geurts R."/>
            <person name="Cannon S.B."/>
            <person name="Udvardi M.K."/>
            <person name="Benedito V.A."/>
            <person name="Mayer K.F."/>
            <person name="Gouzy J."/>
            <person name="Schoof H."/>
            <person name="Van de Peer Y."/>
            <person name="Proost S."/>
            <person name="Cook D.R."/>
            <person name="Meyers B.C."/>
            <person name="Spannagl M."/>
            <person name="Cheung F."/>
            <person name="De Mita S."/>
            <person name="Krishnakumar V."/>
            <person name="Gundlach H."/>
            <person name="Zhou S."/>
            <person name="Mudge J."/>
            <person name="Bharti A.K."/>
            <person name="Murray J.D."/>
            <person name="Naoumkina M.A."/>
            <person name="Rosen B."/>
            <person name="Silverstein K.A."/>
            <person name="Tang H."/>
            <person name="Rombauts S."/>
            <person name="Zhao P.X."/>
            <person name="Zhou P."/>
            <person name="Barbe V."/>
            <person name="Bardou P."/>
            <person name="Bechner M."/>
            <person name="Bellec A."/>
            <person name="Berger A."/>
            <person name="Berges H."/>
            <person name="Bidwell S."/>
            <person name="Bisseling T."/>
            <person name="Choisne N."/>
            <person name="Couloux A."/>
            <person name="Denny R."/>
            <person name="Deshpande S."/>
            <person name="Dai X."/>
            <person name="Doyle J.J."/>
            <person name="Dudez A.M."/>
            <person name="Farmer A.D."/>
            <person name="Fouteau S."/>
            <person name="Franken C."/>
            <person name="Gibelin C."/>
            <person name="Gish J."/>
            <person name="Goldstein S."/>
            <person name="Gonzalez A.J."/>
            <person name="Green P.J."/>
            <person name="Hallab A."/>
            <person name="Hartog M."/>
            <person name="Hua A."/>
            <person name="Humphray S.J."/>
            <person name="Jeong D.H."/>
            <person name="Jing Y."/>
            <person name="Jocker A."/>
            <person name="Kenton S.M."/>
            <person name="Kim D.J."/>
            <person name="Klee K."/>
            <person name="Lai H."/>
            <person name="Lang C."/>
            <person name="Lin S."/>
            <person name="Macmil S.L."/>
            <person name="Magdelenat G."/>
            <person name="Matthews L."/>
            <person name="McCorrison J."/>
            <person name="Monaghan E.L."/>
            <person name="Mun J.H."/>
            <person name="Najar F.Z."/>
            <person name="Nicholson C."/>
            <person name="Noirot C."/>
            <person name="O'Bleness M."/>
            <person name="Paule C.R."/>
            <person name="Poulain J."/>
            <person name="Prion F."/>
            <person name="Qin B."/>
            <person name="Qu C."/>
            <person name="Retzel E.F."/>
            <person name="Riddle C."/>
            <person name="Sallet E."/>
            <person name="Samain S."/>
            <person name="Samson N."/>
            <person name="Sanders I."/>
            <person name="Saurat O."/>
            <person name="Scarpelli C."/>
            <person name="Schiex T."/>
            <person name="Segurens B."/>
            <person name="Severin A.J."/>
            <person name="Sherrier D.J."/>
            <person name="Shi R."/>
            <person name="Sims S."/>
            <person name="Singer S.R."/>
            <person name="Sinharoy S."/>
            <person name="Sterck L."/>
            <person name="Viollet A."/>
            <person name="Wang B.B."/>
            <person name="Wang K."/>
            <person name="Wang M."/>
            <person name="Wang X."/>
            <person name="Warfsmann J."/>
            <person name="Weissenbach J."/>
            <person name="White D.D."/>
            <person name="White J.D."/>
            <person name="Wiley G.B."/>
            <person name="Wincker P."/>
            <person name="Xing Y."/>
            <person name="Yang L."/>
            <person name="Yao Z."/>
            <person name="Ying F."/>
            <person name="Zhai J."/>
            <person name="Zhou L."/>
            <person name="Zuber A."/>
            <person name="Denarie J."/>
            <person name="Dixon R.A."/>
            <person name="May G.D."/>
            <person name="Schwartz D.C."/>
            <person name="Rogers J."/>
            <person name="Quetier F."/>
            <person name="Town C.D."/>
            <person name="Roe B.A."/>
        </authorList>
    </citation>
    <scope>NUCLEOTIDE SEQUENCE [LARGE SCALE GENOMIC DNA]</scope>
    <source>
        <strain evidence="1">A17</strain>
        <strain evidence="2 3">cv. Jemalong A17</strain>
    </source>
</reference>
<evidence type="ECO:0000313" key="2">
    <source>
        <dbReference type="EnsemblPlants" id="AES78646"/>
    </source>
</evidence>